<dbReference type="InterPro" id="IPR022209">
    <property type="entry name" value="CWC25"/>
</dbReference>
<dbReference type="AlphaFoldDB" id="A0A3G2S9E7"/>
<dbReference type="EMBL" id="CP033152">
    <property type="protein sequence ID" value="AYO43859.1"/>
    <property type="molecule type" value="Genomic_DNA"/>
</dbReference>
<dbReference type="GO" id="GO:0000398">
    <property type="term" value="P:mRNA splicing, via spliceosome"/>
    <property type="evidence" value="ECO:0007669"/>
    <property type="project" value="TreeGrafter"/>
</dbReference>
<proteinExistence type="inferred from homology"/>
<dbReference type="InterPro" id="IPR019339">
    <property type="entry name" value="CIR_N_dom"/>
</dbReference>
<feature type="region of interest" description="Disordered" evidence="8">
    <location>
        <begin position="1"/>
        <end position="67"/>
    </location>
</feature>
<organism evidence="10 11">
    <name type="scientific">Malassezia restricta (strain ATCC 96810 / NBRC 103918 / CBS 7877)</name>
    <name type="common">Seborrheic dermatitis infection agent</name>
    <dbReference type="NCBI Taxonomy" id="425264"/>
    <lineage>
        <taxon>Eukaryota</taxon>
        <taxon>Fungi</taxon>
        <taxon>Dikarya</taxon>
        <taxon>Basidiomycota</taxon>
        <taxon>Ustilaginomycotina</taxon>
        <taxon>Malasseziomycetes</taxon>
        <taxon>Malasseziales</taxon>
        <taxon>Malasseziaceae</taxon>
        <taxon>Malassezia</taxon>
    </lineage>
</organism>
<evidence type="ECO:0000256" key="1">
    <source>
        <dbReference type="ARBA" id="ARBA00004123"/>
    </source>
</evidence>
<keyword evidence="3" id="KW-0507">mRNA processing</keyword>
<keyword evidence="5" id="KW-0175">Coiled coil</keyword>
<comment type="similarity">
    <text evidence="2">Belongs to the CWC25 family.</text>
</comment>
<evidence type="ECO:0000256" key="3">
    <source>
        <dbReference type="ARBA" id="ARBA00022664"/>
    </source>
</evidence>
<feature type="compositionally biased region" description="Basic and acidic residues" evidence="8">
    <location>
        <begin position="265"/>
        <end position="295"/>
    </location>
</feature>
<accession>A0A3G2S9E7</accession>
<evidence type="ECO:0000256" key="4">
    <source>
        <dbReference type="ARBA" id="ARBA00022728"/>
    </source>
</evidence>
<evidence type="ECO:0000313" key="11">
    <source>
        <dbReference type="Proteomes" id="UP000269793"/>
    </source>
</evidence>
<dbReference type="OrthoDB" id="21123at2759"/>
<keyword evidence="4" id="KW-0747">Spliceosome</keyword>
<gene>
    <name evidence="10" type="primary">CWC25</name>
    <name evidence="10" type="ORF">DNF11_2909</name>
</gene>
<evidence type="ECO:0000259" key="9">
    <source>
        <dbReference type="SMART" id="SM01083"/>
    </source>
</evidence>
<feature type="compositionally biased region" description="Basic residues" evidence="8">
    <location>
        <begin position="188"/>
        <end position="198"/>
    </location>
</feature>
<dbReference type="GO" id="GO:0005684">
    <property type="term" value="C:U2-type spliceosomal complex"/>
    <property type="evidence" value="ECO:0007669"/>
    <property type="project" value="TreeGrafter"/>
</dbReference>
<dbReference type="SMART" id="SM01083">
    <property type="entry name" value="Cir_N"/>
    <property type="match status" value="1"/>
</dbReference>
<dbReference type="PANTHER" id="PTHR16196:SF0">
    <property type="entry name" value="PRE-MRNA-SPLICING FACTOR CWC25 HOMOLOG"/>
    <property type="match status" value="1"/>
</dbReference>
<protein>
    <submittedName>
        <fullName evidence="10">Pre-mRNA-splicing factor CWC25</fullName>
    </submittedName>
</protein>
<dbReference type="STRING" id="425264.A0A3G2S9E7"/>
<keyword evidence="11" id="KW-1185">Reference proteome</keyword>
<sequence length="328" mass="38981">MGAGDLNVKKSWHPRLQKNQEKVWMQEQEAEAERKKLDELRKEREQERQMQELQRIHEAAGGKKRPERVEWMYATPASSSGPSEAELEEYLLGKKRVDKLLQGNEAAQLSRVSDPGSQRDDSTGANSARDMALKIREDPLFAIKKQEQAMQEMLLRDPSRLRQMRARLGLPNETPRHRHEHENDRSRHRDRHHRQRRDRSHDDRRYRYDHSHRYHDTPSRRRSRSPEPRRLDAKERDARLASMMNNAKSMETDRNAMIERVTELERHEQAQEERQRDKTHDKSRGGRAKFFHDQQRQLWGDAGRNMNLEESLRRGRHALQSVGDDHVS</sequence>
<dbReference type="PANTHER" id="PTHR16196">
    <property type="entry name" value="CELL CYCLE CONTROL PROTEIN CWF25"/>
    <property type="match status" value="1"/>
</dbReference>
<dbReference type="InterPro" id="IPR051376">
    <property type="entry name" value="CWC25_splicing_factor"/>
</dbReference>
<evidence type="ECO:0000256" key="6">
    <source>
        <dbReference type="ARBA" id="ARBA00023187"/>
    </source>
</evidence>
<name>A0A3G2S9E7_MALR7</name>
<dbReference type="Proteomes" id="UP000269793">
    <property type="component" value="Chromosome V"/>
</dbReference>
<feature type="region of interest" description="Disordered" evidence="8">
    <location>
        <begin position="104"/>
        <end position="132"/>
    </location>
</feature>
<dbReference type="VEuPathDB" id="FungiDB:DNF11_2909"/>
<evidence type="ECO:0000256" key="8">
    <source>
        <dbReference type="SAM" id="MobiDB-lite"/>
    </source>
</evidence>
<feature type="region of interest" description="Disordered" evidence="8">
    <location>
        <begin position="265"/>
        <end position="298"/>
    </location>
</feature>
<dbReference type="Pfam" id="PF12542">
    <property type="entry name" value="CWC25"/>
    <property type="match status" value="1"/>
</dbReference>
<keyword evidence="7" id="KW-0539">Nucleus</keyword>
<evidence type="ECO:0000256" key="5">
    <source>
        <dbReference type="ARBA" id="ARBA00023054"/>
    </source>
</evidence>
<evidence type="ECO:0000313" key="10">
    <source>
        <dbReference type="EMBL" id="AYO43859.1"/>
    </source>
</evidence>
<evidence type="ECO:0000256" key="2">
    <source>
        <dbReference type="ARBA" id="ARBA00006695"/>
    </source>
</evidence>
<feature type="compositionally biased region" description="Basic and acidic residues" evidence="8">
    <location>
        <begin position="31"/>
        <end position="61"/>
    </location>
</feature>
<evidence type="ECO:0000256" key="7">
    <source>
        <dbReference type="ARBA" id="ARBA00023242"/>
    </source>
</evidence>
<keyword evidence="6" id="KW-0508">mRNA splicing</keyword>
<feature type="domain" description="CBF1-interacting co-repressor CIR N-terminal" evidence="9">
    <location>
        <begin position="11"/>
        <end position="47"/>
    </location>
</feature>
<reference evidence="10 11" key="1">
    <citation type="submission" date="2018-10" db="EMBL/GenBank/DDBJ databases">
        <title>Complete genome sequence of Malassezia restricta CBS 7877.</title>
        <authorList>
            <person name="Morand S.C."/>
            <person name="Bertignac M."/>
            <person name="Iltis A."/>
            <person name="Kolder I."/>
            <person name="Pirovano W."/>
            <person name="Jourdain R."/>
            <person name="Clavaud C."/>
        </authorList>
    </citation>
    <scope>NUCLEOTIDE SEQUENCE [LARGE SCALE GENOMIC DNA]</scope>
    <source>
        <strain evidence="10 11">CBS 7877</strain>
    </source>
</reference>
<feature type="compositionally biased region" description="Basic and acidic residues" evidence="8">
    <location>
        <begin position="199"/>
        <end position="238"/>
    </location>
</feature>
<feature type="region of interest" description="Disordered" evidence="8">
    <location>
        <begin position="168"/>
        <end position="238"/>
    </location>
</feature>
<dbReference type="Pfam" id="PF10197">
    <property type="entry name" value="Cir_N"/>
    <property type="match status" value="1"/>
</dbReference>
<comment type="subcellular location">
    <subcellularLocation>
        <location evidence="1">Nucleus</location>
    </subcellularLocation>
</comment>